<reference evidence="8 9" key="1">
    <citation type="submission" date="2020-10" db="EMBL/GenBank/DDBJ databases">
        <title>Blautia liquoris sp.nov., isolated from the mud in a fermentation cellar used for the production of Chinese strong-flavoured liquor.</title>
        <authorList>
            <person name="Lu L."/>
        </authorList>
    </citation>
    <scope>NUCLEOTIDE SEQUENCE [LARGE SCALE GENOMIC DNA]</scope>
    <source>
        <strain evidence="8 9">LZLJ-3</strain>
    </source>
</reference>
<evidence type="ECO:0000256" key="3">
    <source>
        <dbReference type="ARBA" id="ARBA00022692"/>
    </source>
</evidence>
<protein>
    <submittedName>
        <fullName evidence="8">YitT family protein</fullName>
    </submittedName>
</protein>
<evidence type="ECO:0000256" key="5">
    <source>
        <dbReference type="ARBA" id="ARBA00023136"/>
    </source>
</evidence>
<evidence type="ECO:0000259" key="7">
    <source>
        <dbReference type="Pfam" id="PF10035"/>
    </source>
</evidence>
<dbReference type="AlphaFoldDB" id="A0A7M2RHE1"/>
<comment type="subcellular location">
    <subcellularLocation>
        <location evidence="1">Cell membrane</location>
        <topology evidence="1">Multi-pass membrane protein</topology>
    </subcellularLocation>
</comment>
<dbReference type="PANTHER" id="PTHR33545:SF5">
    <property type="entry name" value="UPF0750 MEMBRANE PROTEIN YITT"/>
    <property type="match status" value="1"/>
</dbReference>
<feature type="domain" description="DUF2179" evidence="7">
    <location>
        <begin position="228"/>
        <end position="275"/>
    </location>
</feature>
<dbReference type="Pfam" id="PF10035">
    <property type="entry name" value="DUF2179"/>
    <property type="match status" value="1"/>
</dbReference>
<sequence length="291" mass="32422">MKKKEISNMFWVILGVVFFSLGYRWFLFPAGLYSGGFTGAAQLIKDFLLRVVGIQVPNSIDLTGIIFWCINIPLFILGYKSLGTKFFYRTIIAVCIQSLLLTWIPAPKKPIFSDELLNCIIGGVVSGSGVGITLRAGGSGGGLDILGMYCAKRYPDFSVGKISAMMNAGIYFIAALRYNIEVAAYSLVFSIIAAVVLDHVHYQNIKVCAFVVTKNKSLGESINRCVSRGVTSWSGWGEFSHQEENIHMIVISKYELQTLKNLIHQMDPDAFVLIVLPEMIWGHFEKRLEVR</sequence>
<dbReference type="Proteomes" id="UP000593601">
    <property type="component" value="Chromosome"/>
</dbReference>
<dbReference type="RefSeq" id="WP_193735154.1">
    <property type="nucleotide sequence ID" value="NZ_CP063304.1"/>
</dbReference>
<dbReference type="Gene3D" id="3.30.70.120">
    <property type="match status" value="1"/>
</dbReference>
<keyword evidence="4 6" id="KW-1133">Transmembrane helix</keyword>
<gene>
    <name evidence="8" type="ORF">INP51_12390</name>
</gene>
<dbReference type="EMBL" id="CP063304">
    <property type="protein sequence ID" value="QOV18792.1"/>
    <property type="molecule type" value="Genomic_DNA"/>
</dbReference>
<dbReference type="PIRSF" id="PIRSF006483">
    <property type="entry name" value="Membrane_protein_YitT"/>
    <property type="match status" value="1"/>
</dbReference>
<dbReference type="InterPro" id="IPR051461">
    <property type="entry name" value="UPF0750_membrane"/>
</dbReference>
<keyword evidence="3 6" id="KW-0812">Transmembrane</keyword>
<evidence type="ECO:0000313" key="8">
    <source>
        <dbReference type="EMBL" id="QOV18792.1"/>
    </source>
</evidence>
<dbReference type="GO" id="GO:0005886">
    <property type="term" value="C:plasma membrane"/>
    <property type="evidence" value="ECO:0007669"/>
    <property type="project" value="UniProtKB-SubCell"/>
</dbReference>
<feature type="transmembrane region" description="Helical" evidence="6">
    <location>
        <begin position="86"/>
        <end position="104"/>
    </location>
</feature>
<name>A0A7M2RHE1_9FIRM</name>
<proteinExistence type="predicted"/>
<evidence type="ECO:0000313" key="9">
    <source>
        <dbReference type="Proteomes" id="UP000593601"/>
    </source>
</evidence>
<feature type="transmembrane region" description="Helical" evidence="6">
    <location>
        <begin position="183"/>
        <end position="202"/>
    </location>
</feature>
<keyword evidence="9" id="KW-1185">Reference proteome</keyword>
<feature type="transmembrane region" description="Helical" evidence="6">
    <location>
        <begin position="60"/>
        <end position="80"/>
    </location>
</feature>
<evidence type="ECO:0000256" key="2">
    <source>
        <dbReference type="ARBA" id="ARBA00022475"/>
    </source>
</evidence>
<dbReference type="Pfam" id="PF02588">
    <property type="entry name" value="YitT_membrane"/>
    <property type="match status" value="1"/>
</dbReference>
<feature type="transmembrane region" description="Helical" evidence="6">
    <location>
        <begin position="9"/>
        <end position="26"/>
    </location>
</feature>
<evidence type="ECO:0000256" key="6">
    <source>
        <dbReference type="SAM" id="Phobius"/>
    </source>
</evidence>
<evidence type="ECO:0000256" key="4">
    <source>
        <dbReference type="ARBA" id="ARBA00022989"/>
    </source>
</evidence>
<dbReference type="KEGG" id="bliq:INP51_12390"/>
<accession>A0A7M2RHE1</accession>
<keyword evidence="2" id="KW-1003">Cell membrane</keyword>
<dbReference type="InterPro" id="IPR015867">
    <property type="entry name" value="N-reg_PII/ATP_PRibTrfase_C"/>
</dbReference>
<evidence type="ECO:0000256" key="1">
    <source>
        <dbReference type="ARBA" id="ARBA00004651"/>
    </source>
</evidence>
<dbReference type="PANTHER" id="PTHR33545">
    <property type="entry name" value="UPF0750 MEMBRANE PROTEIN YITT-RELATED"/>
    <property type="match status" value="1"/>
</dbReference>
<keyword evidence="5 6" id="KW-0472">Membrane</keyword>
<dbReference type="InterPro" id="IPR003740">
    <property type="entry name" value="YitT"/>
</dbReference>
<dbReference type="InterPro" id="IPR019264">
    <property type="entry name" value="DUF2179"/>
</dbReference>
<organism evidence="8 9">
    <name type="scientific">Blautia liquoris</name>
    <dbReference type="NCBI Taxonomy" id="2779518"/>
    <lineage>
        <taxon>Bacteria</taxon>
        <taxon>Bacillati</taxon>
        <taxon>Bacillota</taxon>
        <taxon>Clostridia</taxon>
        <taxon>Lachnospirales</taxon>
        <taxon>Lachnospiraceae</taxon>
        <taxon>Blautia</taxon>
    </lineage>
</organism>